<dbReference type="AlphaFoldDB" id="A0A5E8C0T3"/>
<sequence>MNGNDQLMQLLGQLASIGNTAVKEPKALVSAAPDTREISDNDSDYEPEARFSPPQEEKTHLVDYGLPSDPSQIKTYSDALKYVVHVLTRKDPQFVDWVRTLMEEQKSREQQWAEGAEALRRKQELRKSGRAELANVLKILGADKKNNQNGDKDIARDNMREMDQYYRNVYRQQEEFVKYACSRLAELKVPLFCIDPGMRTPHTQRDQQRLLEFLQDLCGDDDENDNNDT</sequence>
<accession>A0A5E8C0T3</accession>
<dbReference type="OrthoDB" id="5363415at2759"/>
<dbReference type="RefSeq" id="XP_031855700.1">
    <property type="nucleotide sequence ID" value="XM_031999809.1"/>
</dbReference>
<dbReference type="Pfam" id="PF10454">
    <property type="entry name" value="DUF2458"/>
    <property type="match status" value="1"/>
</dbReference>
<proteinExistence type="predicted"/>
<dbReference type="InterPro" id="IPR018858">
    <property type="entry name" value="DUF2458"/>
</dbReference>
<evidence type="ECO:0000256" key="1">
    <source>
        <dbReference type="SAM" id="MobiDB-lite"/>
    </source>
</evidence>
<name>A0A5E8C0T3_9ASCO</name>
<gene>
    <name evidence="2" type="ORF">SAPINGB_P005094</name>
</gene>
<organism evidence="2 3">
    <name type="scientific">Magnusiomyces paraingens</name>
    <dbReference type="NCBI Taxonomy" id="2606893"/>
    <lineage>
        <taxon>Eukaryota</taxon>
        <taxon>Fungi</taxon>
        <taxon>Dikarya</taxon>
        <taxon>Ascomycota</taxon>
        <taxon>Saccharomycotina</taxon>
        <taxon>Dipodascomycetes</taxon>
        <taxon>Dipodascales</taxon>
        <taxon>Dipodascaceae</taxon>
        <taxon>Magnusiomyces</taxon>
    </lineage>
</organism>
<evidence type="ECO:0000313" key="2">
    <source>
        <dbReference type="EMBL" id="VVT56485.1"/>
    </source>
</evidence>
<dbReference type="GeneID" id="43583909"/>
<keyword evidence="3" id="KW-1185">Reference proteome</keyword>
<feature type="region of interest" description="Disordered" evidence="1">
    <location>
        <begin position="28"/>
        <end position="57"/>
    </location>
</feature>
<dbReference type="EMBL" id="CABVLU010000004">
    <property type="protein sequence ID" value="VVT56485.1"/>
    <property type="molecule type" value="Genomic_DNA"/>
</dbReference>
<evidence type="ECO:0000313" key="3">
    <source>
        <dbReference type="Proteomes" id="UP000398389"/>
    </source>
</evidence>
<reference evidence="2 3" key="1">
    <citation type="submission" date="2019-09" db="EMBL/GenBank/DDBJ databases">
        <authorList>
            <person name="Brejova B."/>
        </authorList>
    </citation>
    <scope>NUCLEOTIDE SEQUENCE [LARGE SCALE GENOMIC DNA]</scope>
</reference>
<dbReference type="Proteomes" id="UP000398389">
    <property type="component" value="Unassembled WGS sequence"/>
</dbReference>
<protein>
    <submittedName>
        <fullName evidence="2">Uncharacterized protein</fullName>
    </submittedName>
</protein>